<evidence type="ECO:0000259" key="6">
    <source>
        <dbReference type="PROSITE" id="PS50929"/>
    </source>
</evidence>
<evidence type="ECO:0000256" key="5">
    <source>
        <dbReference type="SAM" id="Phobius"/>
    </source>
</evidence>
<evidence type="ECO:0000256" key="3">
    <source>
        <dbReference type="ARBA" id="ARBA00022989"/>
    </source>
</evidence>
<dbReference type="Gene3D" id="1.20.1560.10">
    <property type="entry name" value="ABC transporter type 1, transmembrane domain"/>
    <property type="match status" value="1"/>
</dbReference>
<dbReference type="EMBL" id="BAOP01000010">
    <property type="protein sequence ID" value="GAC79562.1"/>
    <property type="molecule type" value="Genomic_DNA"/>
</dbReference>
<dbReference type="Pfam" id="PF00664">
    <property type="entry name" value="ABC_membrane"/>
    <property type="match status" value="1"/>
</dbReference>
<dbReference type="SUPFAM" id="SSF90123">
    <property type="entry name" value="ABC transporter transmembrane region"/>
    <property type="match status" value="1"/>
</dbReference>
<dbReference type="Proteomes" id="UP000035009">
    <property type="component" value="Unassembled WGS sequence"/>
</dbReference>
<dbReference type="GO" id="GO:0005886">
    <property type="term" value="C:plasma membrane"/>
    <property type="evidence" value="ECO:0007669"/>
    <property type="project" value="UniProtKB-SubCell"/>
</dbReference>
<accession>M3UVJ6</accession>
<evidence type="ECO:0000256" key="1">
    <source>
        <dbReference type="ARBA" id="ARBA00004651"/>
    </source>
</evidence>
<keyword evidence="8" id="KW-1185">Reference proteome</keyword>
<organism evidence="7 8">
    <name type="scientific">Gordonia malaquae NBRC 108250</name>
    <dbReference type="NCBI Taxonomy" id="1223542"/>
    <lineage>
        <taxon>Bacteria</taxon>
        <taxon>Bacillati</taxon>
        <taxon>Actinomycetota</taxon>
        <taxon>Actinomycetes</taxon>
        <taxon>Mycobacteriales</taxon>
        <taxon>Gordoniaceae</taxon>
        <taxon>Gordonia</taxon>
    </lineage>
</organism>
<keyword evidence="3 5" id="KW-1133">Transmembrane helix</keyword>
<feature type="transmembrane region" description="Helical" evidence="5">
    <location>
        <begin position="176"/>
        <end position="197"/>
    </location>
</feature>
<keyword evidence="4 5" id="KW-0472">Membrane</keyword>
<feature type="transmembrane region" description="Helical" evidence="5">
    <location>
        <begin position="98"/>
        <end position="127"/>
    </location>
</feature>
<evidence type="ECO:0000313" key="7">
    <source>
        <dbReference type="EMBL" id="GAC79562.1"/>
    </source>
</evidence>
<dbReference type="AlphaFoldDB" id="M3UVJ6"/>
<evidence type="ECO:0000313" key="8">
    <source>
        <dbReference type="Proteomes" id="UP000035009"/>
    </source>
</evidence>
<dbReference type="InterPro" id="IPR039421">
    <property type="entry name" value="Type_1_exporter"/>
</dbReference>
<dbReference type="RefSeq" id="WP_008378073.1">
    <property type="nucleotide sequence ID" value="NZ_BAOP01000010.1"/>
</dbReference>
<reference evidence="7 8" key="1">
    <citation type="submission" date="2013-02" db="EMBL/GenBank/DDBJ databases">
        <title>Whole genome shotgun sequence of Gordonia malaquae NBRC 108250.</title>
        <authorList>
            <person name="Yoshida I."/>
            <person name="Hosoyama A."/>
            <person name="Tsuchikane K."/>
            <person name="Ando Y."/>
            <person name="Baba S."/>
            <person name="Ohji S."/>
            <person name="Hamada M."/>
            <person name="Tamura T."/>
            <person name="Yamazoe A."/>
            <person name="Yamazaki S."/>
            <person name="Fujita N."/>
        </authorList>
    </citation>
    <scope>NUCLEOTIDE SEQUENCE [LARGE SCALE GENOMIC DNA]</scope>
    <source>
        <strain evidence="7 8">NBRC 108250</strain>
    </source>
</reference>
<dbReference type="OrthoDB" id="4364503at2"/>
<dbReference type="PANTHER" id="PTHR43394">
    <property type="entry name" value="ATP-DEPENDENT PERMEASE MDL1, MITOCHONDRIAL"/>
    <property type="match status" value="1"/>
</dbReference>
<evidence type="ECO:0000256" key="4">
    <source>
        <dbReference type="ARBA" id="ARBA00023136"/>
    </source>
</evidence>
<keyword evidence="2 5" id="KW-0812">Transmembrane</keyword>
<evidence type="ECO:0000256" key="2">
    <source>
        <dbReference type="ARBA" id="ARBA00022692"/>
    </source>
</evidence>
<dbReference type="PANTHER" id="PTHR43394:SF1">
    <property type="entry name" value="ATP-BINDING CASSETTE SUB-FAMILY B MEMBER 10, MITOCHONDRIAL"/>
    <property type="match status" value="1"/>
</dbReference>
<proteinExistence type="predicted"/>
<sequence>MKIFRALGEVRRFLGAGRSLTWALALAIVSALLTVAVPWLLAQVTNIIFAGALGANLDEGATHDQMVEALREAGDDRQANIVSAIGATPGVGIDWSPLWTYTAVTLAAFVLAAGARIGGGLILNAAVQRAIRRLRRRVESKLHRMPVTALEGGRRGEVLNAVTVDVDNVATLIGPVFVQLPVVLLTIVGVSAALIWVSGFFAMIAFLTVPISAVAVALILRFARPHVKRQWAAQSSLTAHAEDVYAARDMLSAYDAHRATERQFTAVNSELGVDETIARNVTSQTRASTLTTHPGAREGQLINFGVSRAMSTSRPLSCIRCLNSPTSTETAAAGPVRQ</sequence>
<comment type="caution">
    <text evidence="7">The sequence shown here is derived from an EMBL/GenBank/DDBJ whole genome shotgun (WGS) entry which is preliminary data.</text>
</comment>
<dbReference type="InterPro" id="IPR036640">
    <property type="entry name" value="ABC1_TM_sf"/>
</dbReference>
<feature type="transmembrane region" description="Helical" evidence="5">
    <location>
        <begin position="203"/>
        <end position="223"/>
    </location>
</feature>
<name>M3UVJ6_GORML</name>
<comment type="subcellular location">
    <subcellularLocation>
        <location evidence="1">Cell membrane</location>
        <topology evidence="1">Multi-pass membrane protein</topology>
    </subcellularLocation>
</comment>
<protein>
    <recommendedName>
        <fullName evidence="6">ABC transmembrane type-1 domain-containing protein</fullName>
    </recommendedName>
</protein>
<dbReference type="GO" id="GO:0015421">
    <property type="term" value="F:ABC-type oligopeptide transporter activity"/>
    <property type="evidence" value="ECO:0007669"/>
    <property type="project" value="TreeGrafter"/>
</dbReference>
<gene>
    <name evidence="7" type="ORF">GM1_010_01520</name>
</gene>
<dbReference type="STRING" id="410332.SAMN04488550_2082"/>
<dbReference type="InterPro" id="IPR011527">
    <property type="entry name" value="ABC1_TM_dom"/>
</dbReference>
<dbReference type="PROSITE" id="PS50929">
    <property type="entry name" value="ABC_TM1F"/>
    <property type="match status" value="1"/>
</dbReference>
<dbReference type="eggNOG" id="COG1132">
    <property type="taxonomic scope" value="Bacteria"/>
</dbReference>
<dbReference type="GO" id="GO:0005524">
    <property type="term" value="F:ATP binding"/>
    <property type="evidence" value="ECO:0007669"/>
    <property type="project" value="InterPro"/>
</dbReference>
<feature type="transmembrane region" description="Helical" evidence="5">
    <location>
        <begin position="20"/>
        <end position="41"/>
    </location>
</feature>
<feature type="domain" description="ABC transmembrane type-1" evidence="6">
    <location>
        <begin position="22"/>
        <end position="271"/>
    </location>
</feature>